<reference evidence="4 5" key="1">
    <citation type="submission" date="2022-04" db="EMBL/GenBank/DDBJ databases">
        <title>Hymenobacter sp. isolated from the air.</title>
        <authorList>
            <person name="Won M."/>
            <person name="Lee C.-M."/>
            <person name="Woen H.-Y."/>
            <person name="Kwon S.-W."/>
        </authorList>
    </citation>
    <scope>NUCLEOTIDE SEQUENCE [LARGE SCALE GENOMIC DNA]</scope>
    <source>
        <strain evidence="5">5413 J-13</strain>
    </source>
</reference>
<dbReference type="NCBIfam" id="TIGR04183">
    <property type="entry name" value="Por_Secre_tail"/>
    <property type="match status" value="1"/>
</dbReference>
<dbReference type="EMBL" id="CP095053">
    <property type="protein sequence ID" value="UOR05817.1"/>
    <property type="molecule type" value="Genomic_DNA"/>
</dbReference>
<dbReference type="Proteomes" id="UP000829925">
    <property type="component" value="Chromosome"/>
</dbReference>
<proteinExistence type="predicted"/>
<evidence type="ECO:0000256" key="1">
    <source>
        <dbReference type="SAM" id="MobiDB-lite"/>
    </source>
</evidence>
<sequence>MKHLYLTRKVFSALFLLVLAVGSAKAQFRTVNVNGSADATEYGNENTQETDVSDRPNMTWYMTWDDTNLYIAISDVNNDVNKREATVIYLDTNPIIPVNGGSSSDGSNKAFNNYDGTSGILPFRADIALFLRKNYKEYRKPDGGNGWNNPVSDNNTGNTRTGITVVYNNESTNGTREISIPWSIMGGRPASFNMVGYVTAPTLNGGYIYGQIPAKTVLNRNGAGPIGTDAKFVRYYTVSSTNNGAVNSTEAGATGPFSRESYATPDQNNSNFGQISVYDFTANHPFINNSLQLNRTSSGTPTWNISNNLYIGKDVSVYANTQAPINVGGKFTVADGGKFYQEAAPLRITGDFTINDFGTFAPGSAATSAVVLDGDETQVVRAKNLTLANLSLTGGDKTLTSNLTINNNITLSAGARLVTGNNSLILTGNTVNAPGAQLNEVLDAAADEAGGGYVLGTVESTEQIGISDRDYNFNNIGLTIRANGTTAPTLPGQVTVQRLTGLIVTAQEPGNPTSISRQYRIVAGNQNNVDVDLTFGYRDKQNNELRTIPEAQLTLFRSPAFNQGPYQRIGGAVNATANTVFARTAVNLSGVFTLGDGNNPLPVELVAFTGKLEGSAVRLNWATASEKNNKGFEVQRNTGGDQWFTLGFVAGHGSTSQRNAYSFRDANAPEGKATYRLRQLDNDGTESFSPVVTIEVPAGNAPALVLSPVPTPDVLTISGLGSGAHVAEVYDMMGKRVLSHSFKDQTTTVSVANLPSGLYVVQVQGKKSKFVKQ</sequence>
<dbReference type="Pfam" id="PF18962">
    <property type="entry name" value="Por_Secre_tail"/>
    <property type="match status" value="1"/>
</dbReference>
<evidence type="ECO:0000313" key="4">
    <source>
        <dbReference type="EMBL" id="UOR05817.1"/>
    </source>
</evidence>
<feature type="domain" description="Secretion system C-terminal sorting" evidence="3">
    <location>
        <begin position="708"/>
        <end position="772"/>
    </location>
</feature>
<keyword evidence="5" id="KW-1185">Reference proteome</keyword>
<dbReference type="KEGG" id="haei:MUN82_01665"/>
<organism evidence="4 5">
    <name type="scientific">Hymenobacter aerilatus</name>
    <dbReference type="NCBI Taxonomy" id="2932251"/>
    <lineage>
        <taxon>Bacteria</taxon>
        <taxon>Pseudomonadati</taxon>
        <taxon>Bacteroidota</taxon>
        <taxon>Cytophagia</taxon>
        <taxon>Cytophagales</taxon>
        <taxon>Hymenobacteraceae</taxon>
        <taxon>Hymenobacter</taxon>
    </lineage>
</organism>
<feature type="chain" id="PRO_5035747556" evidence="2">
    <location>
        <begin position="27"/>
        <end position="773"/>
    </location>
</feature>
<gene>
    <name evidence="4" type="ORF">MUN82_01665</name>
</gene>
<evidence type="ECO:0000313" key="5">
    <source>
        <dbReference type="Proteomes" id="UP000829925"/>
    </source>
</evidence>
<accession>A0A8T9SVN6</accession>
<feature type="signal peptide" evidence="2">
    <location>
        <begin position="1"/>
        <end position="26"/>
    </location>
</feature>
<dbReference type="AlphaFoldDB" id="A0A8T9SVN6"/>
<keyword evidence="2" id="KW-0732">Signal</keyword>
<dbReference type="RefSeq" id="WP_245094334.1">
    <property type="nucleotide sequence ID" value="NZ_CP095053.1"/>
</dbReference>
<dbReference type="InterPro" id="IPR026444">
    <property type="entry name" value="Secre_tail"/>
</dbReference>
<evidence type="ECO:0000256" key="2">
    <source>
        <dbReference type="SAM" id="SignalP"/>
    </source>
</evidence>
<protein>
    <submittedName>
        <fullName evidence="4">T9SS type A sorting domain-containing protein</fullName>
    </submittedName>
</protein>
<dbReference type="SUPFAM" id="SSF49344">
    <property type="entry name" value="CBD9-like"/>
    <property type="match status" value="1"/>
</dbReference>
<name>A0A8T9SVN6_9BACT</name>
<feature type="region of interest" description="Disordered" evidence="1">
    <location>
        <begin position="247"/>
        <end position="268"/>
    </location>
</feature>
<dbReference type="Gene3D" id="2.60.40.1190">
    <property type="match status" value="1"/>
</dbReference>
<evidence type="ECO:0000259" key="3">
    <source>
        <dbReference type="Pfam" id="PF18962"/>
    </source>
</evidence>